<sequence length="125" mass="14726">MGNNFYRSYGFTMITAEQPDFSNCLQERQRIWGLLASKPYAASANYINRMSDYCRGCAYDPKARTGDKACPFNVFYWDFLDRHREKLPSQGRMSFILRHLDKMSAVERTVIHQQADTWHQQQESL</sequence>
<dbReference type="PANTHER" id="PTHR38657">
    <property type="entry name" value="SLR1343 PROTEIN"/>
    <property type="match status" value="1"/>
</dbReference>
<keyword evidence="2" id="KW-1185">Reference proteome</keyword>
<dbReference type="GO" id="GO:0003914">
    <property type="term" value="F:DNA (6-4) photolyase activity"/>
    <property type="evidence" value="ECO:0007669"/>
    <property type="project" value="UniProtKB-EC"/>
</dbReference>
<dbReference type="EC" id="4.1.99.13" evidence="1"/>
<protein>
    <submittedName>
        <fullName evidence="1">(6-4) photolyase</fullName>
        <ecNumber evidence="1">4.1.99.13</ecNumber>
    </submittedName>
</protein>
<dbReference type="SUPFAM" id="SSF48173">
    <property type="entry name" value="Cryptochrome/photolyase FAD-binding domain"/>
    <property type="match status" value="1"/>
</dbReference>
<name>A0A1Z3HU98_9CYAN</name>
<dbReference type="Gene3D" id="1.10.10.1710">
    <property type="entry name" value="Deoxyribodipyrimidine photolyase-related"/>
    <property type="match status" value="1"/>
</dbReference>
<dbReference type="InterPro" id="IPR052551">
    <property type="entry name" value="UV-DNA_repair_photolyase"/>
</dbReference>
<gene>
    <name evidence="1" type="primary">phrB</name>
    <name evidence="1" type="ORF">XM38_048650</name>
</gene>
<dbReference type="PANTHER" id="PTHR38657:SF1">
    <property type="entry name" value="SLR1343 PROTEIN"/>
    <property type="match status" value="1"/>
</dbReference>
<proteinExistence type="predicted"/>
<dbReference type="Gene3D" id="1.10.579.10">
    <property type="entry name" value="DNA Cyclobutane Dipyrimidine Photolyase, subunit A, domain 3"/>
    <property type="match status" value="1"/>
</dbReference>
<reference evidence="1 2" key="1">
    <citation type="journal article" date="2016" name="Biochim. Biophys. Acta">
        <title>Characterization of red-shifted phycobilisomes isolated from the chlorophyll f-containing cyanobacterium Halomicronema hongdechloris.</title>
        <authorList>
            <person name="Li Y."/>
            <person name="Lin Y."/>
            <person name="Garvey C.J."/>
            <person name="Birch D."/>
            <person name="Corkery R.W."/>
            <person name="Loughlin P.C."/>
            <person name="Scheer H."/>
            <person name="Willows R.D."/>
            <person name="Chen M."/>
        </authorList>
    </citation>
    <scope>NUCLEOTIDE SEQUENCE [LARGE SCALE GENOMIC DNA]</scope>
    <source>
        <strain evidence="1 2">C2206</strain>
    </source>
</reference>
<dbReference type="AlphaFoldDB" id="A0A1Z3HU98"/>
<dbReference type="KEGG" id="hhg:XM38_048650"/>
<keyword evidence="1" id="KW-0456">Lyase</keyword>
<evidence type="ECO:0000313" key="1">
    <source>
        <dbReference type="EMBL" id="ASC73891.1"/>
    </source>
</evidence>
<evidence type="ECO:0000313" key="2">
    <source>
        <dbReference type="Proteomes" id="UP000191901"/>
    </source>
</evidence>
<dbReference type="EMBL" id="CP021983">
    <property type="protein sequence ID" value="ASC73891.1"/>
    <property type="molecule type" value="Genomic_DNA"/>
</dbReference>
<dbReference type="Proteomes" id="UP000191901">
    <property type="component" value="Chromosome"/>
</dbReference>
<accession>A0A1Z3HU98</accession>
<organism evidence="1 2">
    <name type="scientific">Halomicronema hongdechloris C2206</name>
    <dbReference type="NCBI Taxonomy" id="1641165"/>
    <lineage>
        <taxon>Bacteria</taxon>
        <taxon>Bacillati</taxon>
        <taxon>Cyanobacteriota</taxon>
        <taxon>Cyanophyceae</taxon>
        <taxon>Nodosilineales</taxon>
        <taxon>Nodosilineaceae</taxon>
        <taxon>Halomicronema</taxon>
    </lineage>
</organism>
<dbReference type="InterPro" id="IPR036134">
    <property type="entry name" value="Crypto/Photolyase_FAD-like_sf"/>
</dbReference>